<sequence>MLIEILLQAGDGAVIWPVLTVFHNVDAASCPGSVRRKTSKVRHGVGARRL</sequence>
<evidence type="ECO:0000313" key="1">
    <source>
        <dbReference type="EMBL" id="MDR7083668.1"/>
    </source>
</evidence>
<dbReference type="RefSeq" id="WP_310058796.1">
    <property type="nucleotide sequence ID" value="NZ_JAVDVQ010000013.1"/>
</dbReference>
<reference evidence="1 2" key="1">
    <citation type="submission" date="2023-07" db="EMBL/GenBank/DDBJ databases">
        <title>Sorghum-associated microbial communities from plants grown in Nebraska, USA.</title>
        <authorList>
            <person name="Schachtman D."/>
        </authorList>
    </citation>
    <scope>NUCLEOTIDE SEQUENCE [LARGE SCALE GENOMIC DNA]</scope>
    <source>
        <strain evidence="1 2">BE167</strain>
    </source>
</reference>
<keyword evidence="2" id="KW-1185">Reference proteome</keyword>
<evidence type="ECO:0000313" key="2">
    <source>
        <dbReference type="Proteomes" id="UP001252243"/>
    </source>
</evidence>
<protein>
    <submittedName>
        <fullName evidence="1">Uncharacterized protein</fullName>
    </submittedName>
</protein>
<gene>
    <name evidence="1" type="ORF">J2X01_002963</name>
</gene>
<organism evidence="1 2">
    <name type="scientific">Arthrobacter ginsengisoli</name>
    <dbReference type="NCBI Taxonomy" id="1356565"/>
    <lineage>
        <taxon>Bacteria</taxon>
        <taxon>Bacillati</taxon>
        <taxon>Actinomycetota</taxon>
        <taxon>Actinomycetes</taxon>
        <taxon>Micrococcales</taxon>
        <taxon>Micrococcaceae</taxon>
        <taxon>Arthrobacter</taxon>
    </lineage>
</organism>
<proteinExistence type="predicted"/>
<comment type="caution">
    <text evidence="1">The sequence shown here is derived from an EMBL/GenBank/DDBJ whole genome shotgun (WGS) entry which is preliminary data.</text>
</comment>
<accession>A0ABU1UEP5</accession>
<name>A0ABU1UEP5_9MICC</name>
<dbReference type="Proteomes" id="UP001252243">
    <property type="component" value="Unassembled WGS sequence"/>
</dbReference>
<dbReference type="EMBL" id="JAVDVQ010000013">
    <property type="protein sequence ID" value="MDR7083668.1"/>
    <property type="molecule type" value="Genomic_DNA"/>
</dbReference>